<dbReference type="EMBL" id="CAJPDT010000003">
    <property type="protein sequence ID" value="CAF9907189.1"/>
    <property type="molecule type" value="Genomic_DNA"/>
</dbReference>
<sequence>MPEETRYFTFSGEVPNGGVCPGRMFASVAGLPLGPNFFGGYGPPPPYYGPQDNGKVIPKVPALWRMLISDAGNGGGYSPYYPTMHPGPPPPVPHTPRAARAPVPIGPCYEPPGQYIDGHMLHGDGWTYLGPSEHTTIHFVGDGTRPCDAPNGYYPLQFHFTQHKVPSMMTVKDLIRGLGAPAGDGNGVTEMVELGDNRFTAGLTITQGSDDARKTLAETGWTQRSSEAAPIWLAVKR</sequence>
<protein>
    <submittedName>
        <fullName evidence="1">Ankyrin repeat domain-containing protein 55</fullName>
    </submittedName>
</protein>
<dbReference type="AlphaFoldDB" id="A0A8H3EIH4"/>
<comment type="caution">
    <text evidence="1">The sequence shown here is derived from an EMBL/GenBank/DDBJ whole genome shotgun (WGS) entry which is preliminary data.</text>
</comment>
<accession>A0A8H3EIH4</accession>
<proteinExistence type="predicted"/>
<dbReference type="Proteomes" id="UP000664534">
    <property type="component" value="Unassembled WGS sequence"/>
</dbReference>
<dbReference type="OrthoDB" id="10057496at2759"/>
<evidence type="ECO:0000313" key="2">
    <source>
        <dbReference type="Proteomes" id="UP000664534"/>
    </source>
</evidence>
<keyword evidence="2" id="KW-1185">Reference proteome</keyword>
<evidence type="ECO:0000313" key="1">
    <source>
        <dbReference type="EMBL" id="CAF9907189.1"/>
    </source>
</evidence>
<organism evidence="1 2">
    <name type="scientific">Imshaugia aleurites</name>
    <dbReference type="NCBI Taxonomy" id="172621"/>
    <lineage>
        <taxon>Eukaryota</taxon>
        <taxon>Fungi</taxon>
        <taxon>Dikarya</taxon>
        <taxon>Ascomycota</taxon>
        <taxon>Pezizomycotina</taxon>
        <taxon>Lecanoromycetes</taxon>
        <taxon>OSLEUM clade</taxon>
        <taxon>Lecanoromycetidae</taxon>
        <taxon>Lecanorales</taxon>
        <taxon>Lecanorineae</taxon>
        <taxon>Parmeliaceae</taxon>
        <taxon>Imshaugia</taxon>
    </lineage>
</organism>
<reference evidence="1" key="1">
    <citation type="submission" date="2021-03" db="EMBL/GenBank/DDBJ databases">
        <authorList>
            <person name="Tagirdzhanova G."/>
        </authorList>
    </citation>
    <scope>NUCLEOTIDE SEQUENCE</scope>
</reference>
<name>A0A8H3EIH4_9LECA</name>
<gene>
    <name evidence="1" type="primary">ANKRD55</name>
    <name evidence="1" type="ORF">IMSHALPRED_005465</name>
</gene>